<dbReference type="KEGG" id="sari:H5J25_15785"/>
<sequence length="116" mass="12420">MAVLLDEPGSDVVISVMRGSAISSLNAAECFQRVVDKGFPASAVTALLHQFEIEVVSFDLTQAAAVADLRSRTKSVGASLGDRAFLNLGLARGRSAYTADRRLGELDIDLDIRLIR</sequence>
<evidence type="ECO:0000313" key="2">
    <source>
        <dbReference type="Proteomes" id="UP000595894"/>
    </source>
</evidence>
<dbReference type="Gene3D" id="3.40.50.1010">
    <property type="entry name" value="5'-nuclease"/>
    <property type="match status" value="1"/>
</dbReference>
<accession>A0A974NU35</accession>
<reference evidence="2" key="1">
    <citation type="submission" date="2020-09" db="EMBL/GenBank/DDBJ databases">
        <title>Sphingomonas sp., a new species isolated from pork steak.</title>
        <authorList>
            <person name="Heidler von Heilborn D."/>
        </authorList>
    </citation>
    <scope>NUCLEOTIDE SEQUENCE [LARGE SCALE GENOMIC DNA]</scope>
</reference>
<dbReference type="CDD" id="cd18682">
    <property type="entry name" value="PIN_VapC-like"/>
    <property type="match status" value="1"/>
</dbReference>
<dbReference type="InterPro" id="IPR029060">
    <property type="entry name" value="PIN-like_dom_sf"/>
</dbReference>
<dbReference type="AlphaFoldDB" id="A0A974NU35"/>
<organism evidence="1 2">
    <name type="scientific">Sphingomonas aliaeris</name>
    <dbReference type="NCBI Taxonomy" id="2759526"/>
    <lineage>
        <taxon>Bacteria</taxon>
        <taxon>Pseudomonadati</taxon>
        <taxon>Pseudomonadota</taxon>
        <taxon>Alphaproteobacteria</taxon>
        <taxon>Sphingomonadales</taxon>
        <taxon>Sphingomonadaceae</taxon>
        <taxon>Sphingomonas</taxon>
    </lineage>
</organism>
<proteinExistence type="predicted"/>
<dbReference type="EMBL" id="CP061035">
    <property type="protein sequence ID" value="QQV76837.1"/>
    <property type="molecule type" value="Genomic_DNA"/>
</dbReference>
<dbReference type="Proteomes" id="UP000595894">
    <property type="component" value="Chromosome"/>
</dbReference>
<evidence type="ECO:0000313" key="1">
    <source>
        <dbReference type="EMBL" id="QQV76837.1"/>
    </source>
</evidence>
<gene>
    <name evidence="1" type="ORF">H5J25_15785</name>
</gene>
<dbReference type="SUPFAM" id="SSF88723">
    <property type="entry name" value="PIN domain-like"/>
    <property type="match status" value="1"/>
</dbReference>
<protein>
    <submittedName>
        <fullName evidence="1">Type II toxin-antitoxin system VapC family toxin</fullName>
    </submittedName>
</protein>
<name>A0A974NU35_9SPHN</name>
<keyword evidence="2" id="KW-1185">Reference proteome</keyword>